<dbReference type="EMBL" id="KB446562">
    <property type="protein sequence ID" value="EME79566.1"/>
    <property type="molecule type" value="Genomic_DNA"/>
</dbReference>
<dbReference type="VEuPathDB" id="FungiDB:MYCFIDRAFT_199290"/>
<dbReference type="AlphaFoldDB" id="M3A4N2"/>
<feature type="region of interest" description="Disordered" evidence="1">
    <location>
        <begin position="1"/>
        <end position="45"/>
    </location>
</feature>
<organism evidence="2 3">
    <name type="scientific">Pseudocercospora fijiensis (strain CIRAD86)</name>
    <name type="common">Black leaf streak disease fungus</name>
    <name type="synonym">Mycosphaerella fijiensis</name>
    <dbReference type="NCBI Taxonomy" id="383855"/>
    <lineage>
        <taxon>Eukaryota</taxon>
        <taxon>Fungi</taxon>
        <taxon>Dikarya</taxon>
        <taxon>Ascomycota</taxon>
        <taxon>Pezizomycotina</taxon>
        <taxon>Dothideomycetes</taxon>
        <taxon>Dothideomycetidae</taxon>
        <taxon>Mycosphaerellales</taxon>
        <taxon>Mycosphaerellaceae</taxon>
        <taxon>Pseudocercospora</taxon>
    </lineage>
</organism>
<dbReference type="GeneID" id="19335788"/>
<evidence type="ECO:0000256" key="1">
    <source>
        <dbReference type="SAM" id="MobiDB-lite"/>
    </source>
</evidence>
<dbReference type="HOGENOM" id="CLU_1768917_0_0_1"/>
<dbReference type="eggNOG" id="KOG4144">
    <property type="taxonomic scope" value="Eukaryota"/>
</dbReference>
<dbReference type="Proteomes" id="UP000016932">
    <property type="component" value="Unassembled WGS sequence"/>
</dbReference>
<dbReference type="KEGG" id="pfj:MYCFIDRAFT_199290"/>
<dbReference type="RefSeq" id="XP_007930250.1">
    <property type="nucleotide sequence ID" value="XM_007932059.1"/>
</dbReference>
<evidence type="ECO:0000313" key="2">
    <source>
        <dbReference type="EMBL" id="EME79566.1"/>
    </source>
</evidence>
<sequence>MPRDLSRLVDHDTLSGMSGLSRAGDDDDEQDIERAGPVDAHDDDDSFITELSQRNEKRDELHPYTQTLSLSDVESCVRLEEATFPPQERCTREKADTDMEHRHVTIFDLHHAHDGPGRRRSLSYRPLHDIRCDASTPNVVKASSSIV</sequence>
<name>M3A4N2_PSEFD</name>
<accession>M3A4N2</accession>
<proteinExistence type="predicted"/>
<dbReference type="STRING" id="383855.M3A4N2"/>
<protein>
    <submittedName>
        <fullName evidence="2">Uncharacterized protein</fullName>
    </submittedName>
</protein>
<reference evidence="2 3" key="1">
    <citation type="journal article" date="2012" name="PLoS Pathog.">
        <title>Diverse lifestyles and strategies of plant pathogenesis encoded in the genomes of eighteen Dothideomycetes fungi.</title>
        <authorList>
            <person name="Ohm R.A."/>
            <person name="Feau N."/>
            <person name="Henrissat B."/>
            <person name="Schoch C.L."/>
            <person name="Horwitz B.A."/>
            <person name="Barry K.W."/>
            <person name="Condon B.J."/>
            <person name="Copeland A.C."/>
            <person name="Dhillon B."/>
            <person name="Glaser F."/>
            <person name="Hesse C.N."/>
            <person name="Kosti I."/>
            <person name="LaButti K."/>
            <person name="Lindquist E.A."/>
            <person name="Lucas S."/>
            <person name="Salamov A.A."/>
            <person name="Bradshaw R.E."/>
            <person name="Ciuffetti L."/>
            <person name="Hamelin R.C."/>
            <person name="Kema G.H.J."/>
            <person name="Lawrence C."/>
            <person name="Scott J.A."/>
            <person name="Spatafora J.W."/>
            <person name="Turgeon B.G."/>
            <person name="de Wit P.J.G.M."/>
            <person name="Zhong S."/>
            <person name="Goodwin S.B."/>
            <person name="Grigoriev I.V."/>
        </authorList>
    </citation>
    <scope>NUCLEOTIDE SEQUENCE [LARGE SCALE GENOMIC DNA]</scope>
    <source>
        <strain evidence="2 3">CIRAD86</strain>
    </source>
</reference>
<gene>
    <name evidence="2" type="ORF">MYCFIDRAFT_199290</name>
</gene>
<feature type="compositionally biased region" description="Basic and acidic residues" evidence="1">
    <location>
        <begin position="1"/>
        <end position="13"/>
    </location>
</feature>
<dbReference type="OrthoDB" id="30840at2759"/>
<evidence type="ECO:0000313" key="3">
    <source>
        <dbReference type="Proteomes" id="UP000016932"/>
    </source>
</evidence>
<keyword evidence="3" id="KW-1185">Reference proteome</keyword>